<dbReference type="Proteomes" id="UP001607303">
    <property type="component" value="Unassembled WGS sequence"/>
</dbReference>
<comment type="caution">
    <text evidence="2">The sequence shown here is derived from an EMBL/GenBank/DDBJ whole genome shotgun (WGS) entry which is preliminary data.</text>
</comment>
<sequence length="123" mass="13608">MVELSSPIKISTIFKEGERQCPDGSPTNCSLPGTFQPSFPATTIPLPIPPPPSLLLAWQEDVARCKGLRTLDPIATLTGPTKVKQRVNLMDYYDDNDDDDDDDDDDCDDDDDDDDNDDSDDDE</sequence>
<keyword evidence="3" id="KW-1185">Reference proteome</keyword>
<organism evidence="2 3">
    <name type="scientific">Vespula maculifrons</name>
    <name type="common">Eastern yellow jacket</name>
    <name type="synonym">Wasp</name>
    <dbReference type="NCBI Taxonomy" id="7453"/>
    <lineage>
        <taxon>Eukaryota</taxon>
        <taxon>Metazoa</taxon>
        <taxon>Ecdysozoa</taxon>
        <taxon>Arthropoda</taxon>
        <taxon>Hexapoda</taxon>
        <taxon>Insecta</taxon>
        <taxon>Pterygota</taxon>
        <taxon>Neoptera</taxon>
        <taxon>Endopterygota</taxon>
        <taxon>Hymenoptera</taxon>
        <taxon>Apocrita</taxon>
        <taxon>Aculeata</taxon>
        <taxon>Vespoidea</taxon>
        <taxon>Vespidae</taxon>
        <taxon>Vespinae</taxon>
        <taxon>Vespula</taxon>
    </lineage>
</organism>
<reference evidence="2 3" key="1">
    <citation type="journal article" date="2024" name="Ann. Entomol. Soc. Am.">
        <title>Genomic analyses of the southern and eastern yellowjacket wasps (Hymenoptera: Vespidae) reveal evolutionary signatures of social life.</title>
        <authorList>
            <person name="Catto M.A."/>
            <person name="Caine P.B."/>
            <person name="Orr S.E."/>
            <person name="Hunt B.G."/>
            <person name="Goodisman M.A.D."/>
        </authorList>
    </citation>
    <scope>NUCLEOTIDE SEQUENCE [LARGE SCALE GENOMIC DNA]</scope>
    <source>
        <strain evidence="2">232</strain>
        <tissue evidence="2">Head and thorax</tissue>
    </source>
</reference>
<feature type="compositionally biased region" description="Polar residues" evidence="1">
    <location>
        <begin position="25"/>
        <end position="36"/>
    </location>
</feature>
<feature type="region of interest" description="Disordered" evidence="1">
    <location>
        <begin position="90"/>
        <end position="123"/>
    </location>
</feature>
<feature type="region of interest" description="Disordered" evidence="1">
    <location>
        <begin position="17"/>
        <end position="36"/>
    </location>
</feature>
<dbReference type="AlphaFoldDB" id="A0ABD2BZY5"/>
<name>A0ABD2BZY5_VESMC</name>
<evidence type="ECO:0000313" key="2">
    <source>
        <dbReference type="EMBL" id="KAL2738338.1"/>
    </source>
</evidence>
<proteinExistence type="predicted"/>
<evidence type="ECO:0000313" key="3">
    <source>
        <dbReference type="Proteomes" id="UP001607303"/>
    </source>
</evidence>
<gene>
    <name evidence="2" type="ORF">V1477_011697</name>
</gene>
<dbReference type="EMBL" id="JAYRBN010000063">
    <property type="protein sequence ID" value="KAL2738338.1"/>
    <property type="molecule type" value="Genomic_DNA"/>
</dbReference>
<evidence type="ECO:0000256" key="1">
    <source>
        <dbReference type="SAM" id="MobiDB-lite"/>
    </source>
</evidence>
<feature type="compositionally biased region" description="Acidic residues" evidence="1">
    <location>
        <begin position="92"/>
        <end position="123"/>
    </location>
</feature>
<protein>
    <submittedName>
        <fullName evidence="2">Uncharacterized protein</fullName>
    </submittedName>
</protein>
<accession>A0ABD2BZY5</accession>